<gene>
    <name evidence="3" type="ORF">ThesiDRAFT1_0033</name>
</gene>
<dbReference type="Pfam" id="PF00535">
    <property type="entry name" value="Glycos_transf_2"/>
    <property type="match status" value="2"/>
</dbReference>
<dbReference type="InterPro" id="IPR001173">
    <property type="entry name" value="Glyco_trans_2-like"/>
</dbReference>
<dbReference type="PATRIC" id="fig|880478.3.peg.600"/>
<dbReference type="Gene3D" id="1.25.40.10">
    <property type="entry name" value="Tetratricopeptide repeat domain"/>
    <property type="match status" value="3"/>
</dbReference>
<reference evidence="3 4" key="1">
    <citation type="submission" date="2012-02" db="EMBL/GenBank/DDBJ databases">
        <title>Improved High-Quality Draft sequence of Thermoanaerobacter siderophilus SR4.</title>
        <authorList>
            <consortium name="US DOE Joint Genome Institute"/>
            <person name="Lucas S."/>
            <person name="Han J."/>
            <person name="Lapidus A."/>
            <person name="Cheng J.-F."/>
            <person name="Goodwin L."/>
            <person name="Pitluck S."/>
            <person name="Peters L."/>
            <person name="Detter J.C."/>
            <person name="Han C."/>
            <person name="Tapia R."/>
            <person name="Land M."/>
            <person name="Hauser L."/>
            <person name="Kyrpides N."/>
            <person name="Ivanova N."/>
            <person name="Pagani I."/>
            <person name="Hemme C."/>
            <person name="Woyke T."/>
        </authorList>
    </citation>
    <scope>NUCLEOTIDE SEQUENCE [LARGE SCALE GENOMIC DNA]</scope>
    <source>
        <strain evidence="3 4">SR4</strain>
    </source>
</reference>
<organism evidence="3 4">
    <name type="scientific">Thermoanaerobacter siderophilus SR4</name>
    <dbReference type="NCBI Taxonomy" id="880478"/>
    <lineage>
        <taxon>Bacteria</taxon>
        <taxon>Bacillati</taxon>
        <taxon>Bacillota</taxon>
        <taxon>Clostridia</taxon>
        <taxon>Thermoanaerobacterales</taxon>
        <taxon>Thermoanaerobacteraceae</taxon>
        <taxon>Thermoanaerobacter</taxon>
    </lineage>
</organism>
<sequence>MKKVLIGTTVRQKPEILKEYLLSLKNLKKQNLKVDYCFIDDNVDPVSKSLLKEFKDNDSIIFILDSKKIDIEYIKDSNTHYWNEELVWKVAENKNMILNMANDKGYDFVFFVDSDIVLHPNTLEHLVSLNKDIVSEIFWTKWEKNSIELPQVWLSDQYNLFYKNRERNVTNETISRQIDEFLNLLKVPGVYKVGGVGACVLISRRAILKGVSYDEIYNISLWGEDRHFSIRAVALGFELYVDTHFPAFHIYRDEDLTRLEKYKKYIKKYKNHIFLPGDRIVKKSHNKLTLSMIVRNEASRYLSNVLRQAAQFITNAVIIDDASTDDTENVCKEILKDIPLIYHKNEYSKFSNEIELRKQLWELTISTNPDWILCLDADELFEGKIVKEINNLINQPVYDVIAFRIYDFWNDKQYREDKYWNAHKRYWPMLVRYQPFFEYRWKETPLHCGRFPVNIIELPIMKSNVRIKHFGWAREEDRINKYKRYLALDKEFKYGIKEQYYSILDKNPNLVDWIEEENTESNQSLSLCLITKDEEKNLARCINSVKDIVDEIVVVDTGSKDKTVEIAESFGAKVIHAKWEDDFSKARNIAIENATGDWILFLDADEEIRKDDVSRIRLLLNDDTVEAYIFKFINYGGTNIANGLTEVHYNFRLFRNNGKLKYIYPIHENLRNVEENRLPIFKKADVTILHYGYLLETRIEKNKTEKYIKLISKYLEEHPDDKFQHGNLAVEYYNAKEYHKALKHLLIATKGMNVNSPIATRLIRYLIATYTALKDYDTALKIANDAKAFYIDIPDFKFLEGMIYAEQKRYEKAIEMFKECVAMGEYNGDFITMGGTGSYRAKYMAALCYEKLNKLNDAVREYIEILKENPSYQEVFIKFFDVLIKNEPPEDVYRFFEKHVDTKNPVNNAILAKLYINLGMFEMAKRYIDNINIDIEGLNSLKGSVYLGLKDYKKAIEYFDMEYGKAKEEATYQKVLCYILLKEMDKAKNLLWEISESSDKKLYMTIVGEMKAKFDDIKDSYFALLDLLISLKEFDLYNDVLNLYVNKFSREEYEKYGQLMIKYGLEELAVEAYIRAANLNSQNSEVYRYLAERALEQGMYDEALSLAANAFNIDRIDVDNYVLIYKIYKTIGKHDEAEEIDRMIKEIYPEINLKDRTGLY</sequence>
<dbReference type="AlphaFoldDB" id="I9KQD4"/>
<dbReference type="PANTHER" id="PTHR43630:SF2">
    <property type="entry name" value="GLYCOSYLTRANSFERASE"/>
    <property type="match status" value="1"/>
</dbReference>
<feature type="repeat" description="TPR" evidence="1">
    <location>
        <begin position="794"/>
        <end position="827"/>
    </location>
</feature>
<evidence type="ECO:0000313" key="3">
    <source>
        <dbReference type="EMBL" id="EIV99088.1"/>
    </source>
</evidence>
<dbReference type="InterPro" id="IPR029044">
    <property type="entry name" value="Nucleotide-diphossugar_trans"/>
</dbReference>
<dbReference type="PANTHER" id="PTHR43630">
    <property type="entry name" value="POLY-BETA-1,6-N-ACETYL-D-GLUCOSAMINE SYNTHASE"/>
    <property type="match status" value="1"/>
</dbReference>
<keyword evidence="1" id="KW-0802">TPR repeat</keyword>
<dbReference type="EMBL" id="CM001486">
    <property type="protein sequence ID" value="EIV99088.1"/>
    <property type="molecule type" value="Genomic_DNA"/>
</dbReference>
<dbReference type="PROSITE" id="PS50005">
    <property type="entry name" value="TPR"/>
    <property type="match status" value="1"/>
</dbReference>
<dbReference type="Pfam" id="PF13704">
    <property type="entry name" value="Glyco_tranf_2_4"/>
    <property type="match status" value="1"/>
</dbReference>
<dbReference type="HOGENOM" id="CLU_024575_0_0_9"/>
<dbReference type="SUPFAM" id="SSF48452">
    <property type="entry name" value="TPR-like"/>
    <property type="match status" value="3"/>
</dbReference>
<dbReference type="InterPro" id="IPR019734">
    <property type="entry name" value="TPR_rpt"/>
</dbReference>
<name>I9KQD4_9THEO</name>
<dbReference type="SUPFAM" id="SSF53448">
    <property type="entry name" value="Nucleotide-diphospho-sugar transferases"/>
    <property type="match status" value="3"/>
</dbReference>
<keyword evidence="3" id="KW-0808">Transferase</keyword>
<dbReference type="CDD" id="cd02511">
    <property type="entry name" value="Beta4Glucosyltransferase"/>
    <property type="match status" value="1"/>
</dbReference>
<dbReference type="Proteomes" id="UP000005110">
    <property type="component" value="Chromosome"/>
</dbReference>
<dbReference type="Gene3D" id="3.90.550.10">
    <property type="entry name" value="Spore Coat Polysaccharide Biosynthesis Protein SpsA, Chain A"/>
    <property type="match status" value="3"/>
</dbReference>
<dbReference type="GO" id="GO:0016740">
    <property type="term" value="F:transferase activity"/>
    <property type="evidence" value="ECO:0007669"/>
    <property type="project" value="UniProtKB-KW"/>
</dbReference>
<keyword evidence="4" id="KW-1185">Reference proteome</keyword>
<evidence type="ECO:0000256" key="1">
    <source>
        <dbReference type="PROSITE-ProRule" id="PRU00339"/>
    </source>
</evidence>
<accession>I9KQD4</accession>
<proteinExistence type="predicted"/>
<evidence type="ECO:0000313" key="4">
    <source>
        <dbReference type="Proteomes" id="UP000005110"/>
    </source>
</evidence>
<dbReference type="InterPro" id="IPR011990">
    <property type="entry name" value="TPR-like_helical_dom_sf"/>
</dbReference>
<dbReference type="SMART" id="SM00028">
    <property type="entry name" value="TPR"/>
    <property type="match status" value="4"/>
</dbReference>
<feature type="domain" description="Glycosyltransferase 2-like" evidence="2">
    <location>
        <begin position="11"/>
        <end position="171"/>
    </location>
</feature>
<protein>
    <submittedName>
        <fullName evidence="3">Glycosyl transferase</fullName>
    </submittedName>
</protein>
<evidence type="ECO:0000259" key="2">
    <source>
        <dbReference type="Pfam" id="PF00535"/>
    </source>
</evidence>
<feature type="domain" description="Glycosyltransferase 2-like" evidence="2">
    <location>
        <begin position="526"/>
        <end position="652"/>
    </location>
</feature>
<dbReference type="Pfam" id="PF13181">
    <property type="entry name" value="TPR_8"/>
    <property type="match status" value="2"/>
</dbReference>